<gene>
    <name evidence="2" type="ORF">E2C01_056522</name>
</gene>
<comment type="caution">
    <text evidence="2">The sequence shown here is derived from an EMBL/GenBank/DDBJ whole genome shotgun (WGS) entry which is preliminary data.</text>
</comment>
<feature type="compositionally biased region" description="Gly residues" evidence="1">
    <location>
        <begin position="11"/>
        <end position="20"/>
    </location>
</feature>
<reference evidence="2 3" key="1">
    <citation type="submission" date="2019-05" db="EMBL/GenBank/DDBJ databases">
        <title>Another draft genome of Portunus trituberculatus and its Hox gene families provides insights of decapod evolution.</title>
        <authorList>
            <person name="Jeong J.-H."/>
            <person name="Song I."/>
            <person name="Kim S."/>
            <person name="Choi T."/>
            <person name="Kim D."/>
            <person name="Ryu S."/>
            <person name="Kim W."/>
        </authorList>
    </citation>
    <scope>NUCLEOTIDE SEQUENCE [LARGE SCALE GENOMIC DNA]</scope>
    <source>
        <tissue evidence="2">Muscle</tissue>
    </source>
</reference>
<dbReference type="Proteomes" id="UP000324222">
    <property type="component" value="Unassembled WGS sequence"/>
</dbReference>
<dbReference type="AlphaFoldDB" id="A0A5B7GZE7"/>
<sequence length="108" mass="10784">MSGVEAWHGSSGAGGTGEAGHGLADGRSADRDPSGAVRAAYGSSVRRVDSKTLGIESWFLHGLGAASESAFDGRDGSSSPANAGDRTWVTWGVEAVGDGSLSDSQSSN</sequence>
<proteinExistence type="predicted"/>
<protein>
    <submittedName>
        <fullName evidence="2">Uncharacterized protein</fullName>
    </submittedName>
</protein>
<organism evidence="2 3">
    <name type="scientific">Portunus trituberculatus</name>
    <name type="common">Swimming crab</name>
    <name type="synonym">Neptunus trituberculatus</name>
    <dbReference type="NCBI Taxonomy" id="210409"/>
    <lineage>
        <taxon>Eukaryota</taxon>
        <taxon>Metazoa</taxon>
        <taxon>Ecdysozoa</taxon>
        <taxon>Arthropoda</taxon>
        <taxon>Crustacea</taxon>
        <taxon>Multicrustacea</taxon>
        <taxon>Malacostraca</taxon>
        <taxon>Eumalacostraca</taxon>
        <taxon>Eucarida</taxon>
        <taxon>Decapoda</taxon>
        <taxon>Pleocyemata</taxon>
        <taxon>Brachyura</taxon>
        <taxon>Eubrachyura</taxon>
        <taxon>Portunoidea</taxon>
        <taxon>Portunidae</taxon>
        <taxon>Portuninae</taxon>
        <taxon>Portunus</taxon>
    </lineage>
</organism>
<accession>A0A5B7GZE7</accession>
<feature type="region of interest" description="Disordered" evidence="1">
    <location>
        <begin position="1"/>
        <end position="43"/>
    </location>
</feature>
<evidence type="ECO:0000313" key="2">
    <source>
        <dbReference type="EMBL" id="MPC62437.1"/>
    </source>
</evidence>
<feature type="compositionally biased region" description="Low complexity" evidence="1">
    <location>
        <begin position="1"/>
        <end position="10"/>
    </location>
</feature>
<evidence type="ECO:0000256" key="1">
    <source>
        <dbReference type="SAM" id="MobiDB-lite"/>
    </source>
</evidence>
<evidence type="ECO:0000313" key="3">
    <source>
        <dbReference type="Proteomes" id="UP000324222"/>
    </source>
</evidence>
<dbReference type="EMBL" id="VSRR010019673">
    <property type="protein sequence ID" value="MPC62437.1"/>
    <property type="molecule type" value="Genomic_DNA"/>
</dbReference>
<name>A0A5B7GZE7_PORTR</name>
<keyword evidence="3" id="KW-1185">Reference proteome</keyword>